<evidence type="ECO:0000256" key="2">
    <source>
        <dbReference type="ARBA" id="ARBA00009321"/>
    </source>
</evidence>
<proteinExistence type="inferred from homology"/>
<evidence type="ECO:0000259" key="6">
    <source>
        <dbReference type="Pfam" id="PF03275"/>
    </source>
</evidence>
<reference evidence="7" key="2">
    <citation type="submission" date="2021-04" db="EMBL/GenBank/DDBJ databases">
        <authorList>
            <person name="Gilroy R."/>
        </authorList>
    </citation>
    <scope>NUCLEOTIDE SEQUENCE</scope>
    <source>
        <strain evidence="7">2189</strain>
    </source>
</reference>
<dbReference type="InterPro" id="IPR004379">
    <property type="entry name" value="UDP-GALP_mutase"/>
</dbReference>
<keyword evidence="5 7" id="KW-0413">Isomerase</keyword>
<keyword evidence="4" id="KW-0274">FAD</keyword>
<dbReference type="SUPFAM" id="SSF51971">
    <property type="entry name" value="Nucleotide-binding domain"/>
    <property type="match status" value="1"/>
</dbReference>
<dbReference type="InterPro" id="IPR015899">
    <property type="entry name" value="UDP-GalPyranose_mutase_C"/>
</dbReference>
<dbReference type="Gene3D" id="3.40.50.720">
    <property type="entry name" value="NAD(P)-binding Rossmann-like Domain"/>
    <property type="match status" value="3"/>
</dbReference>
<gene>
    <name evidence="7" type="primary">glf</name>
    <name evidence="7" type="ORF">H9851_03720</name>
</gene>
<dbReference type="GO" id="GO:0005829">
    <property type="term" value="C:cytosol"/>
    <property type="evidence" value="ECO:0007669"/>
    <property type="project" value="TreeGrafter"/>
</dbReference>
<name>A0A9D1W1Y4_9FIRM</name>
<reference evidence="7" key="1">
    <citation type="journal article" date="2021" name="PeerJ">
        <title>Extensive microbial diversity within the chicken gut microbiome revealed by metagenomics and culture.</title>
        <authorList>
            <person name="Gilroy R."/>
            <person name="Ravi A."/>
            <person name="Getino M."/>
            <person name="Pursley I."/>
            <person name="Horton D.L."/>
            <person name="Alikhan N.F."/>
            <person name="Baker D."/>
            <person name="Gharbi K."/>
            <person name="Hall N."/>
            <person name="Watson M."/>
            <person name="Adriaenssens E.M."/>
            <person name="Foster-Nyarko E."/>
            <person name="Jarju S."/>
            <person name="Secka A."/>
            <person name="Antonio M."/>
            <person name="Oren A."/>
            <person name="Chaudhuri R.R."/>
            <person name="La Ragione R."/>
            <person name="Hildebrand F."/>
            <person name="Pallen M.J."/>
        </authorList>
    </citation>
    <scope>NUCLEOTIDE SEQUENCE</scope>
    <source>
        <strain evidence="7">2189</strain>
    </source>
</reference>
<keyword evidence="3" id="KW-0285">Flavoprotein</keyword>
<evidence type="ECO:0000256" key="3">
    <source>
        <dbReference type="ARBA" id="ARBA00022630"/>
    </source>
</evidence>
<dbReference type="Pfam" id="PF13450">
    <property type="entry name" value="NAD_binding_8"/>
    <property type="match status" value="1"/>
</dbReference>
<dbReference type="EC" id="5.4.99.9" evidence="7"/>
<evidence type="ECO:0000313" key="7">
    <source>
        <dbReference type="EMBL" id="HIX50372.1"/>
    </source>
</evidence>
<accession>A0A9D1W1Y4</accession>
<evidence type="ECO:0000256" key="4">
    <source>
        <dbReference type="ARBA" id="ARBA00022827"/>
    </source>
</evidence>
<comment type="similarity">
    <text evidence="2">Belongs to the UDP-galactopyranose/dTDP-fucopyranose mutase family.</text>
</comment>
<protein>
    <submittedName>
        <fullName evidence="7">UDP-galactopyranose mutase</fullName>
        <ecNumber evidence="7">5.4.99.9</ecNumber>
    </submittedName>
</protein>
<dbReference type="EMBL" id="DXEW01000020">
    <property type="protein sequence ID" value="HIX50372.1"/>
    <property type="molecule type" value="Genomic_DNA"/>
</dbReference>
<dbReference type="PANTHER" id="PTHR21197">
    <property type="entry name" value="UDP-GALACTOPYRANOSE MUTASE"/>
    <property type="match status" value="1"/>
</dbReference>
<evidence type="ECO:0000256" key="5">
    <source>
        <dbReference type="ARBA" id="ARBA00023235"/>
    </source>
</evidence>
<dbReference type="Pfam" id="PF03275">
    <property type="entry name" value="GLF"/>
    <property type="match status" value="1"/>
</dbReference>
<sequence>MHYDYLLVGAGLFNAVFCEHALRAGKSCLVVERRSHIAGNIYTEQVEGIDVHVYGAHIFHTSDEAVWEYVNRFAGFNGFINRVKANYKGTIYSMPFNMYTFEKLWGVKTAEEAQAIIERQRAELGGKQPQNLEEQAISLVGRDVYETLVKGYTEKQWGRSCKDLPAFIIRRLPLRFTYDDNYFNDKYQGIPTEGYTKMAEKMFAGAKIVLNTDYADFIKDTKDTFGKTVYTGRADEFFGYKLGKLDYRTVRFETEVLDMPDYQGNAVINYTEYEVPYTRIIEHKHFNFGKQPKTIISREYPAEYAEGMEAYYPVNDEKNTALNERYNALKAERPDVIFGGRLGEYKYYDMDKVIASAFALCEKEGLR</sequence>
<comment type="caution">
    <text evidence="7">The sequence shown here is derived from an EMBL/GenBank/DDBJ whole genome shotgun (WGS) entry which is preliminary data.</text>
</comment>
<dbReference type="SUPFAM" id="SSF54373">
    <property type="entry name" value="FAD-linked reductases, C-terminal domain"/>
    <property type="match status" value="1"/>
</dbReference>
<dbReference type="AlphaFoldDB" id="A0A9D1W1Y4"/>
<dbReference type="NCBIfam" id="TIGR00031">
    <property type="entry name" value="UDP-GALP_mutase"/>
    <property type="match status" value="1"/>
</dbReference>
<dbReference type="PANTHER" id="PTHR21197:SF0">
    <property type="entry name" value="UDP-GALACTOPYRANOSE MUTASE"/>
    <property type="match status" value="1"/>
</dbReference>
<dbReference type="GO" id="GO:0050660">
    <property type="term" value="F:flavin adenine dinucleotide binding"/>
    <property type="evidence" value="ECO:0007669"/>
    <property type="project" value="TreeGrafter"/>
</dbReference>
<organism evidence="7 8">
    <name type="scientific">Candidatus Borkfalkia faecavium</name>
    <dbReference type="NCBI Taxonomy" id="2838508"/>
    <lineage>
        <taxon>Bacteria</taxon>
        <taxon>Bacillati</taxon>
        <taxon>Bacillota</taxon>
        <taxon>Clostridia</taxon>
        <taxon>Christensenellales</taxon>
        <taxon>Christensenellaceae</taxon>
        <taxon>Candidatus Borkfalkia</taxon>
    </lineage>
</organism>
<dbReference type="GO" id="GO:0008767">
    <property type="term" value="F:UDP-galactopyranose mutase activity"/>
    <property type="evidence" value="ECO:0007669"/>
    <property type="project" value="UniProtKB-EC"/>
</dbReference>
<evidence type="ECO:0000313" key="8">
    <source>
        <dbReference type="Proteomes" id="UP000886847"/>
    </source>
</evidence>
<evidence type="ECO:0000256" key="1">
    <source>
        <dbReference type="ARBA" id="ARBA00001974"/>
    </source>
</evidence>
<comment type="cofactor">
    <cofactor evidence="1">
        <name>FAD</name>
        <dbReference type="ChEBI" id="CHEBI:57692"/>
    </cofactor>
</comment>
<feature type="domain" description="UDP-galactopyranose mutase C-terminal" evidence="6">
    <location>
        <begin position="148"/>
        <end position="347"/>
    </location>
</feature>
<dbReference type="Proteomes" id="UP000886847">
    <property type="component" value="Unassembled WGS sequence"/>
</dbReference>